<dbReference type="Pfam" id="PF00106">
    <property type="entry name" value="adh_short"/>
    <property type="match status" value="1"/>
</dbReference>
<dbReference type="STRING" id="763665.A0A2G5B6K3"/>
<dbReference type="EMBL" id="KZ303515">
    <property type="protein sequence ID" value="PIA14639.1"/>
    <property type="molecule type" value="Genomic_DNA"/>
</dbReference>
<dbReference type="InterPro" id="IPR036291">
    <property type="entry name" value="NAD(P)-bd_dom_sf"/>
</dbReference>
<evidence type="ECO:0000256" key="2">
    <source>
        <dbReference type="ARBA" id="ARBA00022857"/>
    </source>
</evidence>
<accession>A0A2G5B6K3</accession>
<gene>
    <name evidence="5" type="ORF">COEREDRAFT_82656</name>
</gene>
<sequence length="268" mass="28664">MVALYDIRDKVAVVTGGAQSLGLLTAQTLARLGAKLVVGDLLSVGADEVDKINKEVGKPVAIFQQCDVTDTATLHGLIDLAVSHFGQLDIVINNAGILDKPLDQDPTGERARACVDVNFRALVDATNHALHIWNKDSNARGVVINMASTAAYIPLEFDATYCATKAAVVMFTKSLAGLAPKIRVNAVAPAWVDTKLIDAPHIGRDHFTIKMTGLIEPQVVVDQIVRLIEDKSLAGDVVIIKNGETSRLCKTPKSTDMLAIMEGTSFKP</sequence>
<dbReference type="Gene3D" id="3.40.50.720">
    <property type="entry name" value="NAD(P)-binding Rossmann-like Domain"/>
    <property type="match status" value="1"/>
</dbReference>
<dbReference type="Proteomes" id="UP000242474">
    <property type="component" value="Unassembled WGS sequence"/>
</dbReference>
<name>A0A2G5B6K3_COERN</name>
<dbReference type="PRINTS" id="PR00080">
    <property type="entry name" value="SDRFAMILY"/>
</dbReference>
<evidence type="ECO:0000256" key="4">
    <source>
        <dbReference type="RuleBase" id="RU000363"/>
    </source>
</evidence>
<dbReference type="GO" id="GO:0016616">
    <property type="term" value="F:oxidoreductase activity, acting on the CH-OH group of donors, NAD or NADP as acceptor"/>
    <property type="evidence" value="ECO:0007669"/>
    <property type="project" value="TreeGrafter"/>
</dbReference>
<keyword evidence="2" id="KW-0521">NADP</keyword>
<evidence type="ECO:0000256" key="1">
    <source>
        <dbReference type="ARBA" id="ARBA00006484"/>
    </source>
</evidence>
<dbReference type="SUPFAM" id="SSF51735">
    <property type="entry name" value="NAD(P)-binding Rossmann-fold domains"/>
    <property type="match status" value="1"/>
</dbReference>
<dbReference type="InterPro" id="IPR002347">
    <property type="entry name" value="SDR_fam"/>
</dbReference>
<evidence type="ECO:0000313" key="6">
    <source>
        <dbReference type="Proteomes" id="UP000242474"/>
    </source>
</evidence>
<dbReference type="InterPro" id="IPR020904">
    <property type="entry name" value="Sc_DH/Rdtase_CS"/>
</dbReference>
<dbReference type="PANTHER" id="PTHR44229:SF4">
    <property type="entry name" value="15-HYDROXYPROSTAGLANDIN DEHYDROGENASE [NAD(+)]"/>
    <property type="match status" value="1"/>
</dbReference>
<protein>
    <submittedName>
        <fullName evidence="5">NAD(P)-binding protein</fullName>
    </submittedName>
</protein>
<dbReference type="AlphaFoldDB" id="A0A2G5B6K3"/>
<dbReference type="PANTHER" id="PTHR44229">
    <property type="entry name" value="15-HYDROXYPROSTAGLANDIN DEHYDROGENASE [NAD(+)]"/>
    <property type="match status" value="1"/>
</dbReference>
<dbReference type="PROSITE" id="PS00061">
    <property type="entry name" value="ADH_SHORT"/>
    <property type="match status" value="1"/>
</dbReference>
<keyword evidence="3" id="KW-0560">Oxidoreductase</keyword>
<dbReference type="PRINTS" id="PR00081">
    <property type="entry name" value="GDHRDH"/>
</dbReference>
<dbReference type="GO" id="GO:0005737">
    <property type="term" value="C:cytoplasm"/>
    <property type="evidence" value="ECO:0007669"/>
    <property type="project" value="TreeGrafter"/>
</dbReference>
<proteinExistence type="inferred from homology"/>
<organism evidence="5 6">
    <name type="scientific">Coemansia reversa (strain ATCC 12441 / NRRL 1564)</name>
    <dbReference type="NCBI Taxonomy" id="763665"/>
    <lineage>
        <taxon>Eukaryota</taxon>
        <taxon>Fungi</taxon>
        <taxon>Fungi incertae sedis</taxon>
        <taxon>Zoopagomycota</taxon>
        <taxon>Kickxellomycotina</taxon>
        <taxon>Kickxellomycetes</taxon>
        <taxon>Kickxellales</taxon>
        <taxon>Kickxellaceae</taxon>
        <taxon>Coemansia</taxon>
    </lineage>
</organism>
<evidence type="ECO:0000313" key="5">
    <source>
        <dbReference type="EMBL" id="PIA14639.1"/>
    </source>
</evidence>
<dbReference type="OrthoDB" id="37659at2759"/>
<comment type="similarity">
    <text evidence="1 4">Belongs to the short-chain dehydrogenases/reductases (SDR) family.</text>
</comment>
<evidence type="ECO:0000256" key="3">
    <source>
        <dbReference type="ARBA" id="ARBA00023002"/>
    </source>
</evidence>
<reference evidence="5 6" key="1">
    <citation type="journal article" date="2015" name="Genome Biol. Evol.">
        <title>Phylogenomic analyses indicate that early fungi evolved digesting cell walls of algal ancestors of land plants.</title>
        <authorList>
            <person name="Chang Y."/>
            <person name="Wang S."/>
            <person name="Sekimoto S."/>
            <person name="Aerts A.L."/>
            <person name="Choi C."/>
            <person name="Clum A."/>
            <person name="LaButti K.M."/>
            <person name="Lindquist E.A."/>
            <person name="Yee Ngan C."/>
            <person name="Ohm R.A."/>
            <person name="Salamov A.A."/>
            <person name="Grigoriev I.V."/>
            <person name="Spatafora J.W."/>
            <person name="Berbee M.L."/>
        </authorList>
    </citation>
    <scope>NUCLEOTIDE SEQUENCE [LARGE SCALE GENOMIC DNA]</scope>
    <source>
        <strain evidence="5 6">NRRL 1564</strain>
    </source>
</reference>
<keyword evidence="6" id="KW-1185">Reference proteome</keyword>